<dbReference type="SUPFAM" id="SSF53098">
    <property type="entry name" value="Ribonuclease H-like"/>
    <property type="match status" value="1"/>
</dbReference>
<dbReference type="PANTHER" id="PTHR46169">
    <property type="entry name" value="DNA REPLICATION-RELATED ELEMENT FACTOR, ISOFORM A"/>
    <property type="match status" value="1"/>
</dbReference>
<gene>
    <name evidence="2" type="primary">ZBED1_51</name>
    <name evidence="2" type="ORF">N1851_015924</name>
</gene>
<dbReference type="GO" id="GO:0005634">
    <property type="term" value="C:nucleus"/>
    <property type="evidence" value="ECO:0007669"/>
    <property type="project" value="TreeGrafter"/>
</dbReference>
<evidence type="ECO:0000313" key="3">
    <source>
        <dbReference type="Proteomes" id="UP001174136"/>
    </source>
</evidence>
<comment type="caution">
    <text evidence="2">The sequence shown here is derived from an EMBL/GenBank/DDBJ whole genome shotgun (WGS) entry which is preliminary data.</text>
</comment>
<feature type="region of interest" description="Disordered" evidence="1">
    <location>
        <begin position="1"/>
        <end position="31"/>
    </location>
</feature>
<dbReference type="GO" id="GO:0006357">
    <property type="term" value="P:regulation of transcription by RNA polymerase II"/>
    <property type="evidence" value="ECO:0007669"/>
    <property type="project" value="TreeGrafter"/>
</dbReference>
<dbReference type="Proteomes" id="UP001174136">
    <property type="component" value="Unassembled WGS sequence"/>
</dbReference>
<sequence>MAIGTAGRREVREISPTAGQFQAEPAGQLPKHKLKTDAPTRWNSGFDMVERFLEQQPAVCAALLSPQVRKGVHDICTLSEADVSGAEHLVKVLKPMKLATTTMSEESMPTLSVIDPLHTQLLANFTTAPEDDQMTREVKHAIREDLMKRYTSAKERHMLHASSALDPRFKALPFLSEDEKVETYSRLTAEAASLEVAFPLI</sequence>
<evidence type="ECO:0000313" key="2">
    <source>
        <dbReference type="EMBL" id="KAK0145192.1"/>
    </source>
</evidence>
<dbReference type="AlphaFoldDB" id="A0AA47P379"/>
<organism evidence="2 3">
    <name type="scientific">Merluccius polli</name>
    <name type="common">Benguela hake</name>
    <name type="synonym">Merluccius cadenati</name>
    <dbReference type="NCBI Taxonomy" id="89951"/>
    <lineage>
        <taxon>Eukaryota</taxon>
        <taxon>Metazoa</taxon>
        <taxon>Chordata</taxon>
        <taxon>Craniata</taxon>
        <taxon>Vertebrata</taxon>
        <taxon>Euteleostomi</taxon>
        <taxon>Actinopterygii</taxon>
        <taxon>Neopterygii</taxon>
        <taxon>Teleostei</taxon>
        <taxon>Neoteleostei</taxon>
        <taxon>Acanthomorphata</taxon>
        <taxon>Zeiogadaria</taxon>
        <taxon>Gadariae</taxon>
        <taxon>Gadiformes</taxon>
        <taxon>Gadoidei</taxon>
        <taxon>Merlucciidae</taxon>
        <taxon>Merluccius</taxon>
    </lineage>
</organism>
<reference evidence="2" key="1">
    <citation type="journal article" date="2023" name="Front. Mar. Sci.">
        <title>A new Merluccius polli reference genome to investigate the effects of global change in West African waters.</title>
        <authorList>
            <person name="Mateo J.L."/>
            <person name="Blanco-Fernandez C."/>
            <person name="Garcia-Vazquez E."/>
            <person name="Machado-Schiaffino G."/>
        </authorList>
    </citation>
    <scope>NUCLEOTIDE SEQUENCE</scope>
    <source>
        <strain evidence="2">C29</strain>
        <tissue evidence="2">Fin</tissue>
    </source>
</reference>
<dbReference type="InterPro" id="IPR012337">
    <property type="entry name" value="RNaseH-like_sf"/>
</dbReference>
<protein>
    <submittedName>
        <fullName evidence="2">Zinc finger BED domain-containing protein 1</fullName>
    </submittedName>
</protein>
<proteinExistence type="predicted"/>
<accession>A0AA47P379</accession>
<name>A0AA47P379_MERPO</name>
<dbReference type="PANTHER" id="PTHR46169:SF29">
    <property type="entry name" value="DNA REPLICATION-RELATED ELEMENT FACTOR, ISOFORM A"/>
    <property type="match status" value="1"/>
</dbReference>
<dbReference type="InterPro" id="IPR052717">
    <property type="entry name" value="Vacuolar_transposase_reg"/>
</dbReference>
<keyword evidence="3" id="KW-1185">Reference proteome</keyword>
<evidence type="ECO:0000256" key="1">
    <source>
        <dbReference type="SAM" id="MobiDB-lite"/>
    </source>
</evidence>
<dbReference type="EMBL" id="JAOPHQ010002877">
    <property type="protein sequence ID" value="KAK0145192.1"/>
    <property type="molecule type" value="Genomic_DNA"/>
</dbReference>